<dbReference type="SUPFAM" id="SSF47576">
    <property type="entry name" value="Calponin-homology domain, CH-domain"/>
    <property type="match status" value="2"/>
</dbReference>
<dbReference type="InterPro" id="IPR036872">
    <property type="entry name" value="CH_dom_sf"/>
</dbReference>
<keyword evidence="6" id="KW-1185">Reference proteome</keyword>
<keyword evidence="3" id="KW-0175">Coiled coil</keyword>
<dbReference type="GO" id="GO:0005884">
    <property type="term" value="C:actin filament"/>
    <property type="evidence" value="ECO:0007669"/>
    <property type="project" value="TreeGrafter"/>
</dbReference>
<dbReference type="PROSITE" id="PS50021">
    <property type="entry name" value="CH"/>
    <property type="match status" value="2"/>
</dbReference>
<organism evidence="5 6">
    <name type="scientific">Nosema granulosis</name>
    <dbReference type="NCBI Taxonomy" id="83296"/>
    <lineage>
        <taxon>Eukaryota</taxon>
        <taxon>Fungi</taxon>
        <taxon>Fungi incertae sedis</taxon>
        <taxon>Microsporidia</taxon>
        <taxon>Nosematidae</taxon>
        <taxon>Nosema</taxon>
    </lineage>
</organism>
<feature type="domain" description="Calponin-homology (CH)" evidence="4">
    <location>
        <begin position="32"/>
        <end position="146"/>
    </location>
</feature>
<evidence type="ECO:0000256" key="1">
    <source>
        <dbReference type="ARBA" id="ARBA00022737"/>
    </source>
</evidence>
<feature type="domain" description="Calponin-homology (CH)" evidence="4">
    <location>
        <begin position="174"/>
        <end position="307"/>
    </location>
</feature>
<dbReference type="PANTHER" id="PTHR19961">
    <property type="entry name" value="FIMBRIN/PLASTIN"/>
    <property type="match status" value="1"/>
</dbReference>
<dbReference type="AlphaFoldDB" id="A0A9P6H118"/>
<dbReference type="InterPro" id="IPR001715">
    <property type="entry name" value="CH_dom"/>
</dbReference>
<dbReference type="Gene3D" id="1.10.418.10">
    <property type="entry name" value="Calponin-like domain"/>
    <property type="match status" value="2"/>
</dbReference>
<dbReference type="GO" id="GO:0051015">
    <property type="term" value="F:actin filament binding"/>
    <property type="evidence" value="ECO:0007669"/>
    <property type="project" value="InterPro"/>
</dbReference>
<dbReference type="Pfam" id="PF00307">
    <property type="entry name" value="CH"/>
    <property type="match status" value="2"/>
</dbReference>
<comment type="caution">
    <text evidence="5">The sequence shown here is derived from an EMBL/GenBank/DDBJ whole genome shotgun (WGS) entry which is preliminary data.</text>
</comment>
<evidence type="ECO:0000313" key="6">
    <source>
        <dbReference type="Proteomes" id="UP000740883"/>
    </source>
</evidence>
<dbReference type="PANTHER" id="PTHR19961:SF18">
    <property type="entry name" value="FI19014P1"/>
    <property type="match status" value="1"/>
</dbReference>
<evidence type="ECO:0000313" key="5">
    <source>
        <dbReference type="EMBL" id="KAF9764701.1"/>
    </source>
</evidence>
<protein>
    <submittedName>
        <fullName evidence="5">Plastin-1</fullName>
    </submittedName>
</protein>
<feature type="coiled-coil region" evidence="3">
    <location>
        <begin position="310"/>
        <end position="358"/>
    </location>
</feature>
<dbReference type="GO" id="GO:0051017">
    <property type="term" value="P:actin filament bundle assembly"/>
    <property type="evidence" value="ECO:0007669"/>
    <property type="project" value="InterPro"/>
</dbReference>
<proteinExistence type="predicted"/>
<dbReference type="InterPro" id="IPR039959">
    <property type="entry name" value="Fimbrin/Plastin"/>
</dbReference>
<name>A0A9P6H118_9MICR</name>
<evidence type="ECO:0000259" key="4">
    <source>
        <dbReference type="PROSITE" id="PS50021"/>
    </source>
</evidence>
<evidence type="ECO:0000256" key="3">
    <source>
        <dbReference type="SAM" id="Coils"/>
    </source>
</evidence>
<sequence>MEGTIDTNSIDNGLRKTKVYRHGTKEYLDMTDSEVRAYAEHIRTVIPREVAFDINGNIYKQLRDGVVLTHFLNHLKKDLISLRSITTNVDMEKQNGVFEASTNLANVLRCAKRIGVVTVNIGPEDILYENRVLILGLLWQLVKMSVTNVSKIMDRPELVNLLKDSENLFDITTGNPEDILLRWINYHLENAHKSEYVANLKNLIIYKVEGQHEDFMAHVPKKCTNFGADLRDSKIYLLVLKQVAGSHITDEAFLKAYIEQDNFKRAENVIKFAEELDCKKFITSEAITMGDTRLNFLFMATIFNTYIGLSKSTSNDVESMRSQIDSLQQEKEKMAEKIKRLQERLENYSDEGKQINDLKKLHEDNIEARKEIYNKALVEHNKTLEDFSNDILMYSDKLGYVYNNEENLSPKDKIMFTVNALTNELEKLRIDNRDLRQMNIIINEIYMKLEKKIEEHIADKKPARKGCLDIFFCK</sequence>
<dbReference type="GO" id="GO:0032432">
    <property type="term" value="C:actin filament bundle"/>
    <property type="evidence" value="ECO:0007669"/>
    <property type="project" value="TreeGrafter"/>
</dbReference>
<dbReference type="GO" id="GO:0051639">
    <property type="term" value="P:actin filament network formation"/>
    <property type="evidence" value="ECO:0007669"/>
    <property type="project" value="TreeGrafter"/>
</dbReference>
<evidence type="ECO:0000256" key="2">
    <source>
        <dbReference type="ARBA" id="ARBA00023203"/>
    </source>
</evidence>
<dbReference type="GO" id="GO:0005737">
    <property type="term" value="C:cytoplasm"/>
    <property type="evidence" value="ECO:0007669"/>
    <property type="project" value="TreeGrafter"/>
</dbReference>
<keyword evidence="2" id="KW-0009">Actin-binding</keyword>
<gene>
    <name evidence="5" type="primary">Pls1</name>
    <name evidence="5" type="ORF">NGRA_0350</name>
</gene>
<keyword evidence="1" id="KW-0677">Repeat</keyword>
<dbReference type="SMART" id="SM00033">
    <property type="entry name" value="CH"/>
    <property type="match status" value="2"/>
</dbReference>
<reference evidence="5 6" key="1">
    <citation type="journal article" date="2020" name="Genome Biol. Evol.">
        <title>Comparative genomics of strictly vertically transmitted, feminizing microsporidia endosymbionts of amphipod crustaceans.</title>
        <authorList>
            <person name="Cormier A."/>
            <person name="Chebbi M.A."/>
            <person name="Giraud I."/>
            <person name="Wattier R."/>
            <person name="Teixeira M."/>
            <person name="Gilbert C."/>
            <person name="Rigaud T."/>
            <person name="Cordaux R."/>
        </authorList>
    </citation>
    <scope>NUCLEOTIDE SEQUENCE [LARGE SCALE GENOMIC DNA]</scope>
    <source>
        <strain evidence="5 6">Ou3-Ou53</strain>
    </source>
</reference>
<dbReference type="Proteomes" id="UP000740883">
    <property type="component" value="Unassembled WGS sequence"/>
</dbReference>
<accession>A0A9P6H118</accession>
<dbReference type="OrthoDB" id="2193285at2759"/>
<dbReference type="EMBL" id="SBJO01000012">
    <property type="protein sequence ID" value="KAF9764701.1"/>
    <property type="molecule type" value="Genomic_DNA"/>
</dbReference>
<dbReference type="CDD" id="cd21218">
    <property type="entry name" value="CH_PLS_FIM_rpt2"/>
    <property type="match status" value="1"/>
</dbReference>